<dbReference type="GO" id="GO:0004497">
    <property type="term" value="F:monooxygenase activity"/>
    <property type="evidence" value="ECO:0007669"/>
    <property type="project" value="UniProtKB-KW"/>
</dbReference>
<dbReference type="PANTHER" id="PTHR43876:SF7">
    <property type="entry name" value="UBIQUINONE BIOSYNTHESIS MONOOXYGENASE COQ6, MITOCHONDRIAL"/>
    <property type="match status" value="1"/>
</dbReference>
<dbReference type="Proteomes" id="UP000317550">
    <property type="component" value="Chromosome"/>
</dbReference>
<dbReference type="SUPFAM" id="SSF51905">
    <property type="entry name" value="FAD/NAD(P)-binding domain"/>
    <property type="match status" value="1"/>
</dbReference>
<dbReference type="InterPro" id="IPR051205">
    <property type="entry name" value="UbiH/COQ6_monooxygenase"/>
</dbReference>
<dbReference type="AlphaFoldDB" id="A0A516SGU8"/>
<keyword evidence="4" id="KW-0285">Flavoprotein</keyword>
<dbReference type="InterPro" id="IPR018168">
    <property type="entry name" value="Ubi_Hdrlase_CS"/>
</dbReference>
<evidence type="ECO:0000313" key="10">
    <source>
        <dbReference type="EMBL" id="QDQ27330.1"/>
    </source>
</evidence>
<evidence type="ECO:0000256" key="2">
    <source>
        <dbReference type="ARBA" id="ARBA00004749"/>
    </source>
</evidence>
<keyword evidence="8" id="KW-0812">Transmembrane</keyword>
<feature type="domain" description="FAD-binding" evidence="9">
    <location>
        <begin position="12"/>
        <end position="339"/>
    </location>
</feature>
<dbReference type="UniPathway" id="UPA00232"/>
<keyword evidence="8" id="KW-1133">Transmembrane helix</keyword>
<keyword evidence="6" id="KW-0560">Oxidoreductase</keyword>
<dbReference type="InterPro" id="IPR002938">
    <property type="entry name" value="FAD-bd"/>
</dbReference>
<protein>
    <submittedName>
        <fullName evidence="10">UbiH/UbiF family hydroxylase</fullName>
    </submittedName>
</protein>
<dbReference type="PROSITE" id="PS01304">
    <property type="entry name" value="UBIH"/>
    <property type="match status" value="1"/>
</dbReference>
<evidence type="ECO:0000256" key="7">
    <source>
        <dbReference type="ARBA" id="ARBA00023033"/>
    </source>
</evidence>
<keyword evidence="11" id="KW-1185">Reference proteome</keyword>
<dbReference type="GO" id="GO:0016705">
    <property type="term" value="F:oxidoreductase activity, acting on paired donors, with incorporation or reduction of molecular oxygen"/>
    <property type="evidence" value="ECO:0007669"/>
    <property type="project" value="InterPro"/>
</dbReference>
<dbReference type="FunFam" id="3.50.50.60:FF:000021">
    <property type="entry name" value="Ubiquinone biosynthesis monooxygenase COQ6"/>
    <property type="match status" value="1"/>
</dbReference>
<keyword evidence="5" id="KW-0274">FAD</keyword>
<sequence length="390" mass="41132">MQPGVNTVQDDFDILIVGGGLVGASVALALAKGLRVALLERAEPPALAVLPQDWDARIFAISPGSQAFLAGLGVWPSPRAGRIREMDVRGDAGGAIRFDALELGSEQLAATVENRLLQATLWRALQGKVELIAPALPQAFHADERSASVTLADGRVLRSKLVVAADGANSWLREQAGIAFSRQSYGQQGVVGNFRCARPHGDIARQWFRDDGVLAWLPLPDNLISIVWATDDASAAQLLALSPAALASRVAAAGGRALGDLQPLGKAAAFPLSLGRAASIIGTRLALVGDAAHTIHPLAGQGVNLGFGDAKALAALLDQACGRDPGDAMLLQRYRRMRAEEVLLMQSVCDGLQKLFALADPLSGRLRNLGLNLTNQAGPLKRAMMRHAFK</sequence>
<dbReference type="KEGG" id="cari:FNU76_13665"/>
<dbReference type="NCBIfam" id="TIGR01988">
    <property type="entry name" value="Ubi-OHases"/>
    <property type="match status" value="1"/>
</dbReference>
<dbReference type="GO" id="GO:0006744">
    <property type="term" value="P:ubiquinone biosynthetic process"/>
    <property type="evidence" value="ECO:0007669"/>
    <property type="project" value="UniProtKB-UniPathway"/>
</dbReference>
<evidence type="ECO:0000256" key="5">
    <source>
        <dbReference type="ARBA" id="ARBA00022827"/>
    </source>
</evidence>
<gene>
    <name evidence="10" type="ORF">FNU76_13665</name>
</gene>
<organism evidence="10 11">
    <name type="scientific">Chitinimonas arctica</name>
    <dbReference type="NCBI Taxonomy" id="2594795"/>
    <lineage>
        <taxon>Bacteria</taxon>
        <taxon>Pseudomonadati</taxon>
        <taxon>Pseudomonadota</taxon>
        <taxon>Betaproteobacteria</taxon>
        <taxon>Neisseriales</taxon>
        <taxon>Chitinibacteraceae</taxon>
        <taxon>Chitinimonas</taxon>
    </lineage>
</organism>
<evidence type="ECO:0000313" key="11">
    <source>
        <dbReference type="Proteomes" id="UP000317550"/>
    </source>
</evidence>
<dbReference type="RefSeq" id="WP_144278723.1">
    <property type="nucleotide sequence ID" value="NZ_CP041730.1"/>
</dbReference>
<dbReference type="InterPro" id="IPR036188">
    <property type="entry name" value="FAD/NAD-bd_sf"/>
</dbReference>
<dbReference type="GO" id="GO:0110142">
    <property type="term" value="C:ubiquinone biosynthesis complex"/>
    <property type="evidence" value="ECO:0007669"/>
    <property type="project" value="UniProtKB-ARBA"/>
</dbReference>
<evidence type="ECO:0000256" key="1">
    <source>
        <dbReference type="ARBA" id="ARBA00001974"/>
    </source>
</evidence>
<accession>A0A516SGU8</accession>
<evidence type="ECO:0000256" key="6">
    <source>
        <dbReference type="ARBA" id="ARBA00023002"/>
    </source>
</evidence>
<comment type="cofactor">
    <cofactor evidence="1">
        <name>FAD</name>
        <dbReference type="ChEBI" id="CHEBI:57692"/>
    </cofactor>
</comment>
<name>A0A516SGU8_9NEIS</name>
<proteinExistence type="inferred from homology"/>
<keyword evidence="8" id="KW-0472">Membrane</keyword>
<reference evidence="11" key="1">
    <citation type="submission" date="2019-07" db="EMBL/GenBank/DDBJ databases">
        <title>Chitinimonas sp. nov., isolated from Ny-Alesund, arctica soil.</title>
        <authorList>
            <person name="Xu Q."/>
            <person name="Peng F."/>
        </authorList>
    </citation>
    <scope>NUCLEOTIDE SEQUENCE [LARGE SCALE GENOMIC DNA]</scope>
    <source>
        <strain evidence="11">R3-44</strain>
    </source>
</reference>
<feature type="transmembrane region" description="Helical" evidence="8">
    <location>
        <begin position="12"/>
        <end position="31"/>
    </location>
</feature>
<comment type="similarity">
    <text evidence="3">Belongs to the UbiH/COQ6 family.</text>
</comment>
<dbReference type="GO" id="GO:0071949">
    <property type="term" value="F:FAD binding"/>
    <property type="evidence" value="ECO:0007669"/>
    <property type="project" value="InterPro"/>
</dbReference>
<evidence type="ECO:0000256" key="4">
    <source>
        <dbReference type="ARBA" id="ARBA00022630"/>
    </source>
</evidence>
<evidence type="ECO:0000256" key="8">
    <source>
        <dbReference type="SAM" id="Phobius"/>
    </source>
</evidence>
<dbReference type="EMBL" id="CP041730">
    <property type="protein sequence ID" value="QDQ27330.1"/>
    <property type="molecule type" value="Genomic_DNA"/>
</dbReference>
<evidence type="ECO:0000256" key="3">
    <source>
        <dbReference type="ARBA" id="ARBA00005349"/>
    </source>
</evidence>
<dbReference type="Gene3D" id="3.50.50.60">
    <property type="entry name" value="FAD/NAD(P)-binding domain"/>
    <property type="match status" value="2"/>
</dbReference>
<dbReference type="NCBIfam" id="NF005788">
    <property type="entry name" value="PRK07608.1-3"/>
    <property type="match status" value="1"/>
</dbReference>
<dbReference type="PRINTS" id="PR00420">
    <property type="entry name" value="RNGMNOXGNASE"/>
</dbReference>
<dbReference type="Pfam" id="PF01494">
    <property type="entry name" value="FAD_binding_3"/>
    <property type="match status" value="1"/>
</dbReference>
<evidence type="ECO:0000259" key="9">
    <source>
        <dbReference type="Pfam" id="PF01494"/>
    </source>
</evidence>
<keyword evidence="7" id="KW-0503">Monooxygenase</keyword>
<dbReference type="OrthoDB" id="4246007at2"/>
<dbReference type="PANTHER" id="PTHR43876">
    <property type="entry name" value="UBIQUINONE BIOSYNTHESIS MONOOXYGENASE COQ6, MITOCHONDRIAL"/>
    <property type="match status" value="1"/>
</dbReference>
<dbReference type="InterPro" id="IPR010971">
    <property type="entry name" value="UbiH/COQ6"/>
</dbReference>
<comment type="pathway">
    <text evidence="2">Cofactor biosynthesis; ubiquinone biosynthesis.</text>
</comment>